<dbReference type="AlphaFoldDB" id="A0A1F5HXJ7"/>
<evidence type="ECO:0000259" key="1">
    <source>
        <dbReference type="Pfam" id="PF18765"/>
    </source>
</evidence>
<evidence type="ECO:0000313" key="3">
    <source>
        <dbReference type="Proteomes" id="UP000179227"/>
    </source>
</evidence>
<dbReference type="PANTHER" id="PTHR43852">
    <property type="entry name" value="NUCLEOTIDYLTRANSFERASE"/>
    <property type="match status" value="1"/>
</dbReference>
<dbReference type="Proteomes" id="UP000179227">
    <property type="component" value="Unassembled WGS sequence"/>
</dbReference>
<gene>
    <name evidence="2" type="ORF">A3A60_00995</name>
</gene>
<dbReference type="PANTHER" id="PTHR43852:SF3">
    <property type="entry name" value="NUCLEOTIDYLTRANSFERASE"/>
    <property type="match status" value="1"/>
</dbReference>
<dbReference type="InterPro" id="IPR043519">
    <property type="entry name" value="NT_sf"/>
</dbReference>
<dbReference type="Gene3D" id="3.30.460.10">
    <property type="entry name" value="Beta Polymerase, domain 2"/>
    <property type="match status" value="1"/>
</dbReference>
<dbReference type="SUPFAM" id="SSF81301">
    <property type="entry name" value="Nucleotidyltransferase"/>
    <property type="match status" value="1"/>
</dbReference>
<evidence type="ECO:0000313" key="2">
    <source>
        <dbReference type="EMBL" id="OGE08914.1"/>
    </source>
</evidence>
<protein>
    <recommendedName>
        <fullName evidence="1">Polymerase beta nucleotidyltransferase domain-containing protein</fullName>
    </recommendedName>
</protein>
<proteinExistence type="predicted"/>
<comment type="caution">
    <text evidence="2">The sequence shown here is derived from an EMBL/GenBank/DDBJ whole genome shotgun (WGS) entry which is preliminary data.</text>
</comment>
<dbReference type="InterPro" id="IPR041633">
    <property type="entry name" value="Polbeta"/>
</dbReference>
<dbReference type="Pfam" id="PF18765">
    <property type="entry name" value="Polbeta"/>
    <property type="match status" value="1"/>
</dbReference>
<accession>A0A1F5HXJ7</accession>
<name>A0A1F5HXJ7_9BACT</name>
<sequence>MKDHNLDTQIKAVLAEEPEILAAYIVGSTVSGKTTPESDFDLVVVTYSRRTLSYDKVYKLVKNIKFPKTLDLSIVDKSSSPIFLYEIIATGKKIYQRNEPQINDFEAFVLHNYYDTAHLRSIFENQLKQKISSYAN</sequence>
<dbReference type="STRING" id="1797729.A3A60_00995"/>
<organism evidence="2 3">
    <name type="scientific">Candidatus Curtissbacteria bacterium RIFCSPLOWO2_01_FULL_42_26</name>
    <dbReference type="NCBI Taxonomy" id="1797729"/>
    <lineage>
        <taxon>Bacteria</taxon>
        <taxon>Candidatus Curtissiibacteriota</taxon>
    </lineage>
</organism>
<dbReference type="EMBL" id="MFBS01000030">
    <property type="protein sequence ID" value="OGE08914.1"/>
    <property type="molecule type" value="Genomic_DNA"/>
</dbReference>
<dbReference type="InterPro" id="IPR052930">
    <property type="entry name" value="TA_antitoxin_MntA"/>
</dbReference>
<feature type="domain" description="Polymerase beta nucleotidyltransferase" evidence="1">
    <location>
        <begin position="9"/>
        <end position="99"/>
    </location>
</feature>
<reference evidence="2 3" key="1">
    <citation type="journal article" date="2016" name="Nat. Commun.">
        <title>Thousands of microbial genomes shed light on interconnected biogeochemical processes in an aquifer system.</title>
        <authorList>
            <person name="Anantharaman K."/>
            <person name="Brown C.T."/>
            <person name="Hug L.A."/>
            <person name="Sharon I."/>
            <person name="Castelle C.J."/>
            <person name="Probst A.J."/>
            <person name="Thomas B.C."/>
            <person name="Singh A."/>
            <person name="Wilkins M.J."/>
            <person name="Karaoz U."/>
            <person name="Brodie E.L."/>
            <person name="Williams K.H."/>
            <person name="Hubbard S.S."/>
            <person name="Banfield J.F."/>
        </authorList>
    </citation>
    <scope>NUCLEOTIDE SEQUENCE [LARGE SCALE GENOMIC DNA]</scope>
</reference>